<dbReference type="CDD" id="cd05233">
    <property type="entry name" value="SDR_c"/>
    <property type="match status" value="1"/>
</dbReference>
<keyword evidence="6" id="KW-1185">Reference proteome</keyword>
<dbReference type="InterPro" id="IPR020904">
    <property type="entry name" value="Sc_DH/Rdtase_CS"/>
</dbReference>
<dbReference type="FunFam" id="3.40.50.720:FF:000084">
    <property type="entry name" value="Short-chain dehydrogenase reductase"/>
    <property type="match status" value="1"/>
</dbReference>
<protein>
    <submittedName>
        <fullName evidence="5">Mycofactocin-coupled SDR family oxidoreductase</fullName>
    </submittedName>
</protein>
<dbReference type="PRINTS" id="PR00081">
    <property type="entry name" value="GDHRDH"/>
</dbReference>
<dbReference type="Pfam" id="PF00106">
    <property type="entry name" value="adh_short"/>
    <property type="match status" value="1"/>
</dbReference>
<gene>
    <name evidence="5" type="ORF">JJB74_29920</name>
</gene>
<evidence type="ECO:0000256" key="2">
    <source>
        <dbReference type="ARBA" id="ARBA00023002"/>
    </source>
</evidence>
<keyword evidence="2" id="KW-0560">Oxidoreductase</keyword>
<accession>A0A934W9G3</accession>
<dbReference type="GO" id="GO:0016616">
    <property type="term" value="F:oxidoreductase activity, acting on the CH-OH group of donors, NAD or NADP as acceptor"/>
    <property type="evidence" value="ECO:0007669"/>
    <property type="project" value="TreeGrafter"/>
</dbReference>
<dbReference type="PANTHER" id="PTHR42760:SF133">
    <property type="entry name" value="3-OXOACYL-[ACYL-CARRIER-PROTEIN] REDUCTASE"/>
    <property type="match status" value="1"/>
</dbReference>
<dbReference type="EMBL" id="JAEPBG010000028">
    <property type="protein sequence ID" value="MBK4738850.1"/>
    <property type="molecule type" value="Genomic_DNA"/>
</dbReference>
<evidence type="ECO:0000256" key="3">
    <source>
        <dbReference type="RuleBase" id="RU000363"/>
    </source>
</evidence>
<evidence type="ECO:0000313" key="6">
    <source>
        <dbReference type="Proteomes" id="UP000622890"/>
    </source>
</evidence>
<dbReference type="RefSeq" id="WP_200598220.1">
    <property type="nucleotide sequence ID" value="NZ_JAEPBG010000028.1"/>
</dbReference>
<evidence type="ECO:0000256" key="4">
    <source>
        <dbReference type="SAM" id="MobiDB-lite"/>
    </source>
</evidence>
<evidence type="ECO:0000313" key="5">
    <source>
        <dbReference type="EMBL" id="MBK4738850.1"/>
    </source>
</evidence>
<dbReference type="PROSITE" id="PS00061">
    <property type="entry name" value="ADH_SHORT"/>
    <property type="match status" value="1"/>
</dbReference>
<dbReference type="InterPro" id="IPR006311">
    <property type="entry name" value="TAT_signal"/>
</dbReference>
<comment type="similarity">
    <text evidence="1 3">Belongs to the short-chain dehydrogenases/reductases (SDR) family.</text>
</comment>
<name>A0A934W9G3_9BURK</name>
<dbReference type="InterPro" id="IPR002347">
    <property type="entry name" value="SDR_fam"/>
</dbReference>
<dbReference type="Gene3D" id="3.40.50.720">
    <property type="entry name" value="NAD(P)-binding Rossmann-like Domain"/>
    <property type="match status" value="1"/>
</dbReference>
<dbReference type="PANTHER" id="PTHR42760">
    <property type="entry name" value="SHORT-CHAIN DEHYDROGENASES/REDUCTASES FAMILY MEMBER"/>
    <property type="match status" value="1"/>
</dbReference>
<dbReference type="SUPFAM" id="SSF51735">
    <property type="entry name" value="NAD(P)-binding Rossmann-fold domains"/>
    <property type="match status" value="1"/>
</dbReference>
<reference evidence="5" key="1">
    <citation type="submission" date="2021-01" db="EMBL/GenBank/DDBJ databases">
        <title>Genome sequence of strain Noviherbaspirillum sp. DKR-6.</title>
        <authorList>
            <person name="Chaudhary D.K."/>
        </authorList>
    </citation>
    <scope>NUCLEOTIDE SEQUENCE</scope>
    <source>
        <strain evidence="5">DKR-6</strain>
    </source>
</reference>
<dbReference type="InterPro" id="IPR036291">
    <property type="entry name" value="NAD(P)-bd_dom_sf"/>
</dbReference>
<sequence>MEHHHPESAPDASRAGASSSEEAASRRAFLIGAGATVAGAALGASSAHAEKVIATEPLVKGSGRLKGKTVVITGAARGIGRALAQAFAAEGADVMGIDIAGPASAISEAEPASRADLDETARLVAAQGRRFIPVVADVRDMNALRDAAKRAEKEFGHVDILIPNAAIQTMKPLLEMNDLEWRDIIDVNLTGYANTIRAFAPMMMQKKTARIIMIASRQGRQGWKNGSSYSASKWGVIGLMKSVSLEMADHGITVNCVEPGLVDTLLTRNPTRLRGAVKETQHTEEAPQNPPVDEVAKMLARQNPMHIPWLQPQDIAPVALFLASDEAYRISGATYDVTAGDSARYTA</sequence>
<organism evidence="5 6">
    <name type="scientific">Noviherbaspirillum pedocola</name>
    <dbReference type="NCBI Taxonomy" id="2801341"/>
    <lineage>
        <taxon>Bacteria</taxon>
        <taxon>Pseudomonadati</taxon>
        <taxon>Pseudomonadota</taxon>
        <taxon>Betaproteobacteria</taxon>
        <taxon>Burkholderiales</taxon>
        <taxon>Oxalobacteraceae</taxon>
        <taxon>Noviherbaspirillum</taxon>
    </lineage>
</organism>
<comment type="caution">
    <text evidence="5">The sequence shown here is derived from an EMBL/GenBank/DDBJ whole genome shotgun (WGS) entry which is preliminary data.</text>
</comment>
<dbReference type="Proteomes" id="UP000622890">
    <property type="component" value="Unassembled WGS sequence"/>
</dbReference>
<dbReference type="AlphaFoldDB" id="A0A934W9G3"/>
<feature type="region of interest" description="Disordered" evidence="4">
    <location>
        <begin position="1"/>
        <end position="20"/>
    </location>
</feature>
<evidence type="ECO:0000256" key="1">
    <source>
        <dbReference type="ARBA" id="ARBA00006484"/>
    </source>
</evidence>
<proteinExistence type="inferred from homology"/>
<dbReference type="PROSITE" id="PS51318">
    <property type="entry name" value="TAT"/>
    <property type="match status" value="1"/>
</dbReference>
<dbReference type="PRINTS" id="PR00080">
    <property type="entry name" value="SDRFAMILY"/>
</dbReference>